<dbReference type="EMBL" id="CP071090">
    <property type="protein sequence ID" value="QSQ19524.1"/>
    <property type="molecule type" value="Genomic_DNA"/>
</dbReference>
<sequence>MRIHLEAASLQKAGNAPSENEDAYAPESRSMLEGMTLHAAVADGATESLFSGLWARLLAGAFARGEVADASGLLSVLPALQRQWHEHVGAKQLPWYAEEKLREGAFATLLGVTLREQEGRRTWEALAIGDSCLFQLRGGVLLRAFPLEQSAAFGSTPFLLSTHAHQNGRVGAQVRSASGDLRDGDTLYLMTDALACWFLAEHERGHAPWTLLPGTFSGEGRAAFEALIGRLRAEKAMRNDDVTLLQLTVEQ</sequence>
<proteinExistence type="predicted"/>
<accession>A0ABX7NME5</accession>
<dbReference type="Pfam" id="PF13672">
    <property type="entry name" value="PP2C_2"/>
    <property type="match status" value="1"/>
</dbReference>
<organism evidence="2 3">
    <name type="scientific">Pyxidicoccus parkwayensis</name>
    <dbReference type="NCBI Taxonomy" id="2813578"/>
    <lineage>
        <taxon>Bacteria</taxon>
        <taxon>Pseudomonadati</taxon>
        <taxon>Myxococcota</taxon>
        <taxon>Myxococcia</taxon>
        <taxon>Myxococcales</taxon>
        <taxon>Cystobacterineae</taxon>
        <taxon>Myxococcaceae</taxon>
        <taxon>Pyxidicoccus</taxon>
    </lineage>
</organism>
<dbReference type="InterPro" id="IPR036457">
    <property type="entry name" value="PPM-type-like_dom_sf"/>
</dbReference>
<evidence type="ECO:0000313" key="3">
    <source>
        <dbReference type="Proteomes" id="UP000662747"/>
    </source>
</evidence>
<protein>
    <submittedName>
        <fullName evidence="2">Protein phosphatase 2C domain-containing protein</fullName>
    </submittedName>
</protein>
<feature type="domain" description="PPM-type phosphatase" evidence="1">
    <location>
        <begin position="20"/>
        <end position="198"/>
    </location>
</feature>
<dbReference type="InterPro" id="IPR001932">
    <property type="entry name" value="PPM-type_phosphatase-like_dom"/>
</dbReference>
<dbReference type="Gene3D" id="3.60.40.10">
    <property type="entry name" value="PPM-type phosphatase domain"/>
    <property type="match status" value="1"/>
</dbReference>
<dbReference type="RefSeq" id="WP_206721108.1">
    <property type="nucleotide sequence ID" value="NZ_CP071090.1"/>
</dbReference>
<evidence type="ECO:0000259" key="1">
    <source>
        <dbReference type="Pfam" id="PF13672"/>
    </source>
</evidence>
<reference evidence="2 3" key="1">
    <citation type="submission" date="2021-02" db="EMBL/GenBank/DDBJ databases">
        <title>De Novo genome assembly of isolated myxobacteria.</title>
        <authorList>
            <person name="Stevens D.C."/>
        </authorList>
    </citation>
    <scope>NUCLEOTIDE SEQUENCE [LARGE SCALE GENOMIC DNA]</scope>
    <source>
        <strain evidence="3">SCPEA02</strain>
    </source>
</reference>
<dbReference type="SUPFAM" id="SSF81606">
    <property type="entry name" value="PP2C-like"/>
    <property type="match status" value="1"/>
</dbReference>
<evidence type="ECO:0000313" key="2">
    <source>
        <dbReference type="EMBL" id="QSQ19524.1"/>
    </source>
</evidence>
<dbReference type="Proteomes" id="UP000662747">
    <property type="component" value="Chromosome"/>
</dbReference>
<name>A0ABX7NME5_9BACT</name>
<keyword evidence="3" id="KW-1185">Reference proteome</keyword>
<gene>
    <name evidence="2" type="ORF">JY651_29925</name>
</gene>